<dbReference type="SUPFAM" id="SSF50630">
    <property type="entry name" value="Acid proteases"/>
    <property type="match status" value="1"/>
</dbReference>
<dbReference type="Gene3D" id="2.40.70.10">
    <property type="entry name" value="Acid Proteases"/>
    <property type="match status" value="1"/>
</dbReference>
<feature type="non-terminal residue" evidence="1">
    <location>
        <position position="1"/>
    </location>
</feature>
<evidence type="ECO:0008006" key="3">
    <source>
        <dbReference type="Google" id="ProtNLM"/>
    </source>
</evidence>
<evidence type="ECO:0000313" key="1">
    <source>
        <dbReference type="EMBL" id="EFN79090.1"/>
    </source>
</evidence>
<gene>
    <name evidence="1" type="ORF">EAI_12117</name>
</gene>
<organism evidence="2">
    <name type="scientific">Harpegnathos saltator</name>
    <name type="common">Jerdon's jumping ant</name>
    <dbReference type="NCBI Taxonomy" id="610380"/>
    <lineage>
        <taxon>Eukaryota</taxon>
        <taxon>Metazoa</taxon>
        <taxon>Ecdysozoa</taxon>
        <taxon>Arthropoda</taxon>
        <taxon>Hexapoda</taxon>
        <taxon>Insecta</taxon>
        <taxon>Pterygota</taxon>
        <taxon>Neoptera</taxon>
        <taxon>Endopterygota</taxon>
        <taxon>Hymenoptera</taxon>
        <taxon>Apocrita</taxon>
        <taxon>Aculeata</taxon>
        <taxon>Formicoidea</taxon>
        <taxon>Formicidae</taxon>
        <taxon>Ponerinae</taxon>
        <taxon>Ponerini</taxon>
        <taxon>Harpegnathos</taxon>
    </lineage>
</organism>
<dbReference type="AlphaFoldDB" id="E2BYZ6"/>
<dbReference type="InterPro" id="IPR021109">
    <property type="entry name" value="Peptidase_aspartic_dom_sf"/>
</dbReference>
<dbReference type="InParanoid" id="E2BYZ6"/>
<proteinExistence type="predicted"/>
<sequence>QVKPIEIENQCFVSIIDTGSDLSLVNLDCYKKIGCPTLNNKINFDGLGALDNSTHGSFTIDVVIDGEKHKIVFHVVDNEIMKHTVFIGADFLNLVELRSIKG</sequence>
<accession>E2BYZ6</accession>
<evidence type="ECO:0000313" key="2">
    <source>
        <dbReference type="Proteomes" id="UP000008237"/>
    </source>
</evidence>
<keyword evidence="2" id="KW-1185">Reference proteome</keyword>
<dbReference type="Proteomes" id="UP000008237">
    <property type="component" value="Unassembled WGS sequence"/>
</dbReference>
<reference evidence="1 2" key="1">
    <citation type="journal article" date="2010" name="Science">
        <title>Genomic comparison of the ants Camponotus floridanus and Harpegnathos saltator.</title>
        <authorList>
            <person name="Bonasio R."/>
            <person name="Zhang G."/>
            <person name="Ye C."/>
            <person name="Mutti N.S."/>
            <person name="Fang X."/>
            <person name="Qin N."/>
            <person name="Donahue G."/>
            <person name="Yang P."/>
            <person name="Li Q."/>
            <person name="Li C."/>
            <person name="Zhang P."/>
            <person name="Huang Z."/>
            <person name="Berger S.L."/>
            <person name="Reinberg D."/>
            <person name="Wang J."/>
            <person name="Liebig J."/>
        </authorList>
    </citation>
    <scope>NUCLEOTIDE SEQUENCE [LARGE SCALE GENOMIC DNA]</scope>
    <source>
        <strain evidence="1 2">R22 G/1</strain>
    </source>
</reference>
<protein>
    <recommendedName>
        <fullName evidence="3">Peptidase A2 domain-containing protein</fullName>
    </recommendedName>
</protein>
<dbReference type="EMBL" id="GL451533">
    <property type="protein sequence ID" value="EFN79090.1"/>
    <property type="molecule type" value="Genomic_DNA"/>
</dbReference>
<feature type="non-terminal residue" evidence="1">
    <location>
        <position position="102"/>
    </location>
</feature>
<name>E2BYZ6_HARSA</name>
<dbReference type="OMA" id="DISLMCT"/>